<comment type="caution">
    <text evidence="7">The sequence shown here is derived from an EMBL/GenBank/DDBJ whole genome shotgun (WGS) entry which is preliminary data.</text>
</comment>
<dbReference type="InterPro" id="IPR036737">
    <property type="entry name" value="OmpA-like_sf"/>
</dbReference>
<evidence type="ECO:0000256" key="4">
    <source>
        <dbReference type="PROSITE-ProRule" id="PRU00473"/>
    </source>
</evidence>
<dbReference type="PANTHER" id="PTHR30329">
    <property type="entry name" value="STATOR ELEMENT OF FLAGELLAR MOTOR COMPLEX"/>
    <property type="match status" value="1"/>
</dbReference>
<feature type="compositionally biased region" description="Basic and acidic residues" evidence="5">
    <location>
        <begin position="316"/>
        <end position="326"/>
    </location>
</feature>
<evidence type="ECO:0000313" key="8">
    <source>
        <dbReference type="Proteomes" id="UP001595713"/>
    </source>
</evidence>
<dbReference type="Gene3D" id="3.30.1330.60">
    <property type="entry name" value="OmpA-like domain"/>
    <property type="match status" value="1"/>
</dbReference>
<dbReference type="PRINTS" id="PR01021">
    <property type="entry name" value="OMPADOMAIN"/>
</dbReference>
<dbReference type="InterPro" id="IPR006665">
    <property type="entry name" value="OmpA-like"/>
</dbReference>
<dbReference type="EMBL" id="JBHRXP010000002">
    <property type="protein sequence ID" value="MFC3580016.1"/>
    <property type="molecule type" value="Genomic_DNA"/>
</dbReference>
<dbReference type="PANTHER" id="PTHR30329:SF21">
    <property type="entry name" value="LIPOPROTEIN YIAD-RELATED"/>
    <property type="match status" value="1"/>
</dbReference>
<dbReference type="Pfam" id="PF00691">
    <property type="entry name" value="OmpA"/>
    <property type="match status" value="1"/>
</dbReference>
<proteinExistence type="predicted"/>
<evidence type="ECO:0000256" key="2">
    <source>
        <dbReference type="ARBA" id="ARBA00023136"/>
    </source>
</evidence>
<gene>
    <name evidence="7" type="ORF">ACFONA_07540</name>
</gene>
<keyword evidence="3" id="KW-0998">Cell outer membrane</keyword>
<evidence type="ECO:0000256" key="5">
    <source>
        <dbReference type="SAM" id="MobiDB-lite"/>
    </source>
</evidence>
<dbReference type="RefSeq" id="WP_380816319.1">
    <property type="nucleotide sequence ID" value="NZ_JBHRXP010000002.1"/>
</dbReference>
<feature type="region of interest" description="Disordered" evidence="5">
    <location>
        <begin position="303"/>
        <end position="344"/>
    </location>
</feature>
<protein>
    <submittedName>
        <fullName evidence="7">OmpA family protein</fullName>
    </submittedName>
</protein>
<keyword evidence="2 4" id="KW-0472">Membrane</keyword>
<dbReference type="InterPro" id="IPR050330">
    <property type="entry name" value="Bact_OuterMem_StrucFunc"/>
</dbReference>
<evidence type="ECO:0000256" key="3">
    <source>
        <dbReference type="ARBA" id="ARBA00023237"/>
    </source>
</evidence>
<sequence length="344" mass="35289">MSRGVAPIALLLALASCDNGLVSFGGAGQPIDAQAVHPNATVLQVLSLTRSGDRSAVAIRVMNGRERDIKLNAGNEQSYLLTESGEKLLLVPSATTPDLAVPPGKAMDGMIVFAGKLPASGTATLIFNGNSSRDSLYTATPRFEIALPLDSAGGGAISDQSALSNMRELPASRIGPATNGGSQLGAAGTATSSLSAAEKLKSALGATESDRGTIVSLPGDITFDFDKATIRAEAEPTLARLAELIAAGAAGPIAIEGHTDAKGDDAYNKRLSEQRAVAVKDFLVGKGVDTARLRTIGLGELRPIAPNAKTDGSDDEAGRQRNRRVEVILPKVPDAKAASSPMAN</sequence>
<reference evidence="8" key="1">
    <citation type="journal article" date="2019" name="Int. J. Syst. Evol. Microbiol.">
        <title>The Global Catalogue of Microorganisms (GCM) 10K type strain sequencing project: providing services to taxonomists for standard genome sequencing and annotation.</title>
        <authorList>
            <consortium name="The Broad Institute Genomics Platform"/>
            <consortium name="The Broad Institute Genome Sequencing Center for Infectious Disease"/>
            <person name="Wu L."/>
            <person name="Ma J."/>
        </authorList>
    </citation>
    <scope>NUCLEOTIDE SEQUENCE [LARGE SCALE GENOMIC DNA]</scope>
    <source>
        <strain evidence="8">KCTC 42739</strain>
    </source>
</reference>
<comment type="subcellular location">
    <subcellularLocation>
        <location evidence="1">Cell outer membrane</location>
    </subcellularLocation>
</comment>
<evidence type="ECO:0000256" key="1">
    <source>
        <dbReference type="ARBA" id="ARBA00004442"/>
    </source>
</evidence>
<evidence type="ECO:0000313" key="7">
    <source>
        <dbReference type="EMBL" id="MFC3580016.1"/>
    </source>
</evidence>
<dbReference type="InterPro" id="IPR006664">
    <property type="entry name" value="OMP_bac"/>
</dbReference>
<organism evidence="7 8">
    <name type="scientific">Sphingomonas hylomeconis</name>
    <dbReference type="NCBI Taxonomy" id="1395958"/>
    <lineage>
        <taxon>Bacteria</taxon>
        <taxon>Pseudomonadati</taxon>
        <taxon>Pseudomonadota</taxon>
        <taxon>Alphaproteobacteria</taxon>
        <taxon>Sphingomonadales</taxon>
        <taxon>Sphingomonadaceae</taxon>
        <taxon>Sphingomonas</taxon>
    </lineage>
</organism>
<keyword evidence="8" id="KW-1185">Reference proteome</keyword>
<dbReference type="SUPFAM" id="SSF103088">
    <property type="entry name" value="OmpA-like"/>
    <property type="match status" value="1"/>
</dbReference>
<accession>A0ABV7SV48</accession>
<dbReference type="PROSITE" id="PS51123">
    <property type="entry name" value="OMPA_2"/>
    <property type="match status" value="1"/>
</dbReference>
<name>A0ABV7SV48_9SPHN</name>
<dbReference type="Proteomes" id="UP001595713">
    <property type="component" value="Unassembled WGS sequence"/>
</dbReference>
<dbReference type="CDD" id="cd07185">
    <property type="entry name" value="OmpA_C-like"/>
    <property type="match status" value="1"/>
</dbReference>
<evidence type="ECO:0000259" key="6">
    <source>
        <dbReference type="PROSITE" id="PS51123"/>
    </source>
</evidence>
<dbReference type="PROSITE" id="PS51257">
    <property type="entry name" value="PROKAR_LIPOPROTEIN"/>
    <property type="match status" value="1"/>
</dbReference>
<feature type="domain" description="OmpA-like" evidence="6">
    <location>
        <begin position="210"/>
        <end position="333"/>
    </location>
</feature>